<dbReference type="Pfam" id="PF13242">
    <property type="entry name" value="Hydrolase_like"/>
    <property type="match status" value="1"/>
</dbReference>
<reference evidence="1 2" key="1">
    <citation type="submission" date="2016-07" db="EMBL/GenBank/DDBJ databases">
        <title>Pervasive Adenine N6-methylation of Active Genes in Fungi.</title>
        <authorList>
            <consortium name="DOE Joint Genome Institute"/>
            <person name="Mondo S.J."/>
            <person name="Dannebaum R.O."/>
            <person name="Kuo R.C."/>
            <person name="Labutti K."/>
            <person name="Haridas S."/>
            <person name="Kuo A."/>
            <person name="Salamov A."/>
            <person name="Ahrendt S.R."/>
            <person name="Lipzen A."/>
            <person name="Sullivan W."/>
            <person name="Andreopoulos W.B."/>
            <person name="Clum A."/>
            <person name="Lindquist E."/>
            <person name="Daum C."/>
            <person name="Ramamoorthy G.K."/>
            <person name="Gryganskyi A."/>
            <person name="Culley D."/>
            <person name="Magnuson J.K."/>
            <person name="James T.Y."/>
            <person name="O'Malley M.A."/>
            <person name="Stajich J.E."/>
            <person name="Spatafora J.W."/>
            <person name="Visel A."/>
            <person name="Grigoriev I.V."/>
        </authorList>
    </citation>
    <scope>NUCLEOTIDE SEQUENCE [LARGE SCALE GENOMIC DNA]</scope>
    <source>
        <strain evidence="1 2">NRRL 3301</strain>
    </source>
</reference>
<dbReference type="SUPFAM" id="SSF56784">
    <property type="entry name" value="HAD-like"/>
    <property type="match status" value="1"/>
</dbReference>
<protein>
    <submittedName>
        <fullName evidence="1">HAD-superfamily hydrolase</fullName>
    </submittedName>
</protein>
<dbReference type="OrthoDB" id="10251048at2759"/>
<name>A0A1X2GYB1_9FUNG</name>
<dbReference type="InterPro" id="IPR006353">
    <property type="entry name" value="HAD-SF_hydro_IIA_CECR5"/>
</dbReference>
<proteinExistence type="predicted"/>
<dbReference type="NCBIfam" id="TIGR01456">
    <property type="entry name" value="CECR5"/>
    <property type="match status" value="1"/>
</dbReference>
<dbReference type="InterPro" id="IPR023214">
    <property type="entry name" value="HAD_sf"/>
</dbReference>
<dbReference type="Pfam" id="PF13344">
    <property type="entry name" value="Hydrolase_6"/>
    <property type="match status" value="1"/>
</dbReference>
<accession>A0A1X2GYB1</accession>
<evidence type="ECO:0000313" key="1">
    <source>
        <dbReference type="EMBL" id="ORX63066.1"/>
    </source>
</evidence>
<dbReference type="PANTHER" id="PTHR14269:SF4">
    <property type="entry name" value="CAT EYE SYNDROME CRITICAL REGION PROTEIN 5"/>
    <property type="match status" value="1"/>
</dbReference>
<keyword evidence="1" id="KW-0378">Hydrolase</keyword>
<keyword evidence="2" id="KW-1185">Reference proteome</keyword>
<dbReference type="Proteomes" id="UP000242146">
    <property type="component" value="Unassembled WGS sequence"/>
</dbReference>
<evidence type="ECO:0000313" key="2">
    <source>
        <dbReference type="Proteomes" id="UP000242146"/>
    </source>
</evidence>
<dbReference type="InterPro" id="IPR006357">
    <property type="entry name" value="HAD-SF_hydro_IIA"/>
</dbReference>
<dbReference type="EMBL" id="MCGT01000001">
    <property type="protein sequence ID" value="ORX63066.1"/>
    <property type="molecule type" value="Genomic_DNA"/>
</dbReference>
<dbReference type="STRING" id="101127.A0A1X2GYB1"/>
<dbReference type="Gene3D" id="3.40.50.1000">
    <property type="entry name" value="HAD superfamily/HAD-like"/>
    <property type="match status" value="2"/>
</dbReference>
<dbReference type="GO" id="GO:0016787">
    <property type="term" value="F:hydrolase activity"/>
    <property type="evidence" value="ECO:0007669"/>
    <property type="project" value="UniProtKB-KW"/>
</dbReference>
<dbReference type="GO" id="GO:0005739">
    <property type="term" value="C:mitochondrion"/>
    <property type="evidence" value="ECO:0007669"/>
    <property type="project" value="TreeGrafter"/>
</dbReference>
<gene>
    <name evidence="1" type="ORF">DM01DRAFT_1314809</name>
</gene>
<dbReference type="InterPro" id="IPR050324">
    <property type="entry name" value="CDP-alcohol_PTase-I"/>
</dbReference>
<dbReference type="PANTHER" id="PTHR14269">
    <property type="entry name" value="CDP-DIACYLGLYCEROL--GLYCEROL-3-PHOSPHATE 3-PHOSPHATIDYLTRANSFERASE-RELATED"/>
    <property type="match status" value="1"/>
</dbReference>
<dbReference type="GO" id="GO:0046474">
    <property type="term" value="P:glycerophospholipid biosynthetic process"/>
    <property type="evidence" value="ECO:0007669"/>
    <property type="project" value="TreeGrafter"/>
</dbReference>
<dbReference type="NCBIfam" id="TIGR01460">
    <property type="entry name" value="HAD-SF-IIA"/>
    <property type="match status" value="1"/>
</dbReference>
<organism evidence="1 2">
    <name type="scientific">Hesseltinella vesiculosa</name>
    <dbReference type="NCBI Taxonomy" id="101127"/>
    <lineage>
        <taxon>Eukaryota</taxon>
        <taxon>Fungi</taxon>
        <taxon>Fungi incertae sedis</taxon>
        <taxon>Mucoromycota</taxon>
        <taxon>Mucoromycotina</taxon>
        <taxon>Mucoromycetes</taxon>
        <taxon>Mucorales</taxon>
        <taxon>Cunninghamellaceae</taxon>
        <taxon>Hesseltinella</taxon>
    </lineage>
</organism>
<sequence>MVLLRPWARPISTAAQRLNYAFAFDIDGVLIKGKRTIPQANKALRLLNGDNPRQRKVPFVLLTNGGGMTEASKAEQISDMVGVKIDPDQVIMSHSPMQALAKKYKERRVLVVGGKGDACTRLAQGYGFEKVVTPNDVHLWNTSLWPYSQPTGEPRVNVDFSKEPVEAVMVFHDSYDWGRDLQTTLDAVCSQDGIMTTTKSDFSTQTMPLYFSNNDLVWSTDYPVNRLGQGGFKVALEGLYHTLTGQPLQSTSYGKPHGTTYAFAEQVISRQVQRQTGQVYVPTHVYAIGDNPAADIKGANAHGWSSILVKSGVFKGPGNSPLYPADHVCDNVLDAVQWALAQEE</sequence>
<dbReference type="InterPro" id="IPR036412">
    <property type="entry name" value="HAD-like_sf"/>
</dbReference>
<comment type="caution">
    <text evidence="1">The sequence shown here is derived from an EMBL/GenBank/DDBJ whole genome shotgun (WGS) entry which is preliminary data.</text>
</comment>
<dbReference type="AlphaFoldDB" id="A0A1X2GYB1"/>